<name>A0A937VYR5_UNCTE</name>
<feature type="transmembrane region" description="Helical" evidence="7">
    <location>
        <begin position="71"/>
        <end position="93"/>
    </location>
</feature>
<feature type="transmembrane region" description="Helical" evidence="7">
    <location>
        <begin position="99"/>
        <end position="118"/>
    </location>
</feature>
<accession>A0A937VYR5</accession>
<evidence type="ECO:0000256" key="5">
    <source>
        <dbReference type="ARBA" id="ARBA00022989"/>
    </source>
</evidence>
<sequence>MPAPHARLLHIALTYIGFISLGLPDGLLGVAWPSMRAFFHLPLDALGPFLVFFTLGYLLASVSSGRLLARLNVGVLLALSCLATAASLLGYALTPWWSVMIAFAGLSGLGAGAIDTGLNAYAAIHFSPRVVSWLHACYGVGATSGPLIMSNVMACGFTWQAGYGIVGLGQLVLAGCFGLTAHLWSTSVTAPGAATPDAVASVSPWDTLRRPEVWLSIAVFFVYTGIEAAAGTWVYSLLTAMRGIPAMTAGLWVSIYWGSLTVGRLLSGVVIGWVTVPQLLRCCIVGMALGAALIWAQLTVLLSFVGFALMGLAAAPIFPALIATTPARLGARHATHSIGFQIAAAVLGQSLLPGTIGLLAQAAGLEVVSPVLLGAALLLLGLHEALLAMHTPTTRYEESPHLP</sequence>
<evidence type="ECO:0000256" key="6">
    <source>
        <dbReference type="ARBA" id="ARBA00023136"/>
    </source>
</evidence>
<comment type="caution">
    <text evidence="8">The sequence shown here is derived from an EMBL/GenBank/DDBJ whole genome shotgun (WGS) entry which is preliminary data.</text>
</comment>
<evidence type="ECO:0000256" key="4">
    <source>
        <dbReference type="ARBA" id="ARBA00022692"/>
    </source>
</evidence>
<dbReference type="PANTHER" id="PTHR23514">
    <property type="entry name" value="BYPASS OF STOP CODON PROTEIN 6"/>
    <property type="match status" value="1"/>
</dbReference>
<keyword evidence="4 7" id="KW-0812">Transmembrane</keyword>
<feature type="transmembrane region" description="Helical" evidence="7">
    <location>
        <begin position="12"/>
        <end position="32"/>
    </location>
</feature>
<keyword evidence="3" id="KW-0813">Transport</keyword>
<dbReference type="PANTHER" id="PTHR23514:SF3">
    <property type="entry name" value="BYPASS OF STOP CODON PROTEIN 6"/>
    <property type="match status" value="1"/>
</dbReference>
<reference evidence="8" key="1">
    <citation type="submission" date="2019-03" db="EMBL/GenBank/DDBJ databases">
        <title>Lake Tanganyika Metagenome-Assembled Genomes (MAGs).</title>
        <authorList>
            <person name="Tran P."/>
        </authorList>
    </citation>
    <scope>NUCLEOTIDE SEQUENCE</scope>
    <source>
        <strain evidence="8">K_DeepCast_65m_m2_066</strain>
    </source>
</reference>
<feature type="transmembrane region" description="Helical" evidence="7">
    <location>
        <begin position="334"/>
        <end position="352"/>
    </location>
</feature>
<gene>
    <name evidence="8" type="ORF">FJZ47_06550</name>
</gene>
<evidence type="ECO:0000256" key="3">
    <source>
        <dbReference type="ARBA" id="ARBA00022448"/>
    </source>
</evidence>
<evidence type="ECO:0000256" key="7">
    <source>
        <dbReference type="SAM" id="Phobius"/>
    </source>
</evidence>
<dbReference type="SUPFAM" id="SSF103473">
    <property type="entry name" value="MFS general substrate transporter"/>
    <property type="match status" value="1"/>
</dbReference>
<keyword evidence="6 7" id="KW-0472">Membrane</keyword>
<evidence type="ECO:0000256" key="2">
    <source>
        <dbReference type="ARBA" id="ARBA00008335"/>
    </source>
</evidence>
<proteinExistence type="inferred from homology"/>
<feature type="transmembrane region" description="Helical" evidence="7">
    <location>
        <begin position="213"/>
        <end position="235"/>
    </location>
</feature>
<evidence type="ECO:0000313" key="8">
    <source>
        <dbReference type="EMBL" id="MBM3223442.1"/>
    </source>
</evidence>
<evidence type="ECO:0000256" key="1">
    <source>
        <dbReference type="ARBA" id="ARBA00004127"/>
    </source>
</evidence>
<dbReference type="GO" id="GO:0022857">
    <property type="term" value="F:transmembrane transporter activity"/>
    <property type="evidence" value="ECO:0007669"/>
    <property type="project" value="InterPro"/>
</dbReference>
<evidence type="ECO:0000313" key="9">
    <source>
        <dbReference type="Proteomes" id="UP000712673"/>
    </source>
</evidence>
<dbReference type="GO" id="GO:0012505">
    <property type="term" value="C:endomembrane system"/>
    <property type="evidence" value="ECO:0007669"/>
    <property type="project" value="UniProtKB-SubCell"/>
</dbReference>
<keyword evidence="5 7" id="KW-1133">Transmembrane helix</keyword>
<dbReference type="AlphaFoldDB" id="A0A937VYR5"/>
<protein>
    <submittedName>
        <fullName evidence="8">MFS transporter</fullName>
    </submittedName>
</protein>
<feature type="transmembrane region" description="Helical" evidence="7">
    <location>
        <begin position="255"/>
        <end position="274"/>
    </location>
</feature>
<dbReference type="Proteomes" id="UP000712673">
    <property type="component" value="Unassembled WGS sequence"/>
</dbReference>
<feature type="transmembrane region" description="Helical" evidence="7">
    <location>
        <begin position="358"/>
        <end position="380"/>
    </location>
</feature>
<dbReference type="Pfam" id="PF07690">
    <property type="entry name" value="MFS_1"/>
    <property type="match status" value="1"/>
</dbReference>
<feature type="transmembrane region" description="Helical" evidence="7">
    <location>
        <begin position="279"/>
        <end position="298"/>
    </location>
</feature>
<dbReference type="EMBL" id="VGLS01000144">
    <property type="protein sequence ID" value="MBM3223442.1"/>
    <property type="molecule type" value="Genomic_DNA"/>
</dbReference>
<dbReference type="InterPro" id="IPR011701">
    <property type="entry name" value="MFS"/>
</dbReference>
<feature type="transmembrane region" description="Helical" evidence="7">
    <location>
        <begin position="130"/>
        <end position="149"/>
    </location>
</feature>
<feature type="transmembrane region" description="Helical" evidence="7">
    <location>
        <begin position="161"/>
        <end position="184"/>
    </location>
</feature>
<comment type="subcellular location">
    <subcellularLocation>
        <location evidence="1">Endomembrane system</location>
        <topology evidence="1">Multi-pass membrane protein</topology>
    </subcellularLocation>
</comment>
<dbReference type="InterPro" id="IPR036259">
    <property type="entry name" value="MFS_trans_sf"/>
</dbReference>
<dbReference type="GO" id="GO:0016020">
    <property type="term" value="C:membrane"/>
    <property type="evidence" value="ECO:0007669"/>
    <property type="project" value="TreeGrafter"/>
</dbReference>
<comment type="similarity">
    <text evidence="2">Belongs to the major facilitator superfamily.</text>
</comment>
<organism evidence="8 9">
    <name type="scientific">Tectimicrobiota bacterium</name>
    <dbReference type="NCBI Taxonomy" id="2528274"/>
    <lineage>
        <taxon>Bacteria</taxon>
        <taxon>Pseudomonadati</taxon>
        <taxon>Nitrospinota/Tectimicrobiota group</taxon>
        <taxon>Candidatus Tectimicrobiota</taxon>
    </lineage>
</organism>
<dbReference type="Gene3D" id="1.20.1250.20">
    <property type="entry name" value="MFS general substrate transporter like domains"/>
    <property type="match status" value="2"/>
</dbReference>
<dbReference type="InterPro" id="IPR051788">
    <property type="entry name" value="MFS_Transporter"/>
</dbReference>
<feature type="transmembrane region" description="Helical" evidence="7">
    <location>
        <begin position="304"/>
        <end position="322"/>
    </location>
</feature>
<feature type="transmembrane region" description="Helical" evidence="7">
    <location>
        <begin position="38"/>
        <end position="59"/>
    </location>
</feature>